<dbReference type="AlphaFoldDB" id="A0A3D8M4F8"/>
<keyword evidence="2" id="KW-1185">Reference proteome</keyword>
<dbReference type="OrthoDB" id="7629852at2"/>
<organism evidence="1 2">
    <name type="scientific">Alteromonas aestuariivivens</name>
    <dbReference type="NCBI Taxonomy" id="1938339"/>
    <lineage>
        <taxon>Bacteria</taxon>
        <taxon>Pseudomonadati</taxon>
        <taxon>Pseudomonadota</taxon>
        <taxon>Gammaproteobacteria</taxon>
        <taxon>Alteromonadales</taxon>
        <taxon>Alteromonadaceae</taxon>
        <taxon>Alteromonas/Salinimonas group</taxon>
        <taxon>Alteromonas</taxon>
    </lineage>
</organism>
<sequence>MIRHIWTCFWIVTTLTFGKVQAKETEEFYSLFTLDPQKAVASALQNAEASDKPLLLIIGADWCHDSRALAGQLQSETVKQLVDEHYSLAILDAGWLRNLSGVLTQFGHPAYFGTPTMMVIDADSRKVVNFSTLQRWQSAHNESADSLKNYLSDFMHTSEPAQLRPPQKLVDFEYAQAQRLYHGYSLLGPLMQRESTDKTVNSDDLWKEVRQFRNRLQSDLVEMYQQNESSNLVLPEYPNLSFE</sequence>
<evidence type="ECO:0000313" key="1">
    <source>
        <dbReference type="EMBL" id="RDV24498.1"/>
    </source>
</evidence>
<accession>A0A3D8M4F8</accession>
<protein>
    <submittedName>
        <fullName evidence="1">Thioredoxin family protein</fullName>
    </submittedName>
</protein>
<dbReference type="EMBL" id="QRHA01000010">
    <property type="protein sequence ID" value="RDV24498.1"/>
    <property type="molecule type" value="Genomic_DNA"/>
</dbReference>
<proteinExistence type="predicted"/>
<gene>
    <name evidence="1" type="ORF">DXV75_13835</name>
</gene>
<dbReference type="Pfam" id="PF13899">
    <property type="entry name" value="Thioredoxin_7"/>
    <property type="match status" value="1"/>
</dbReference>
<reference evidence="2" key="1">
    <citation type="submission" date="2018-08" db="EMBL/GenBank/DDBJ databases">
        <authorList>
            <person name="Zhang J."/>
            <person name="Du Z.-J."/>
        </authorList>
    </citation>
    <scope>NUCLEOTIDE SEQUENCE [LARGE SCALE GENOMIC DNA]</scope>
    <source>
        <strain evidence="2">KCTC 52655</strain>
    </source>
</reference>
<dbReference type="Proteomes" id="UP000256561">
    <property type="component" value="Unassembled WGS sequence"/>
</dbReference>
<comment type="caution">
    <text evidence="1">The sequence shown here is derived from an EMBL/GenBank/DDBJ whole genome shotgun (WGS) entry which is preliminary data.</text>
</comment>
<dbReference type="RefSeq" id="WP_115594020.1">
    <property type="nucleotide sequence ID" value="NZ_QRHA01000010.1"/>
</dbReference>
<name>A0A3D8M4F8_9ALTE</name>
<evidence type="ECO:0000313" key="2">
    <source>
        <dbReference type="Proteomes" id="UP000256561"/>
    </source>
</evidence>
<dbReference type="Gene3D" id="3.40.30.10">
    <property type="entry name" value="Glutaredoxin"/>
    <property type="match status" value="1"/>
</dbReference>
<dbReference type="SUPFAM" id="SSF52833">
    <property type="entry name" value="Thioredoxin-like"/>
    <property type="match status" value="1"/>
</dbReference>
<dbReference type="InterPro" id="IPR036249">
    <property type="entry name" value="Thioredoxin-like_sf"/>
</dbReference>